<name>F4PS78_CACFS</name>
<dbReference type="OrthoDB" id="10036721at2759"/>
<comment type="subunit">
    <text evidence="12">Component of the MCM2-7 complex.</text>
</comment>
<dbReference type="SMART" id="SM00350">
    <property type="entry name" value="MCM"/>
    <property type="match status" value="1"/>
</dbReference>
<dbReference type="OMA" id="ITYCKTR"/>
<reference evidence="15" key="1">
    <citation type="journal article" date="2011" name="Genome Res.">
        <title>Phylogeny-wide analysis of social amoeba genomes highlights ancient origins for complex intercellular communication.</title>
        <authorList>
            <person name="Heidel A.J."/>
            <person name="Lawal H.M."/>
            <person name="Felder M."/>
            <person name="Schilde C."/>
            <person name="Helps N.R."/>
            <person name="Tunggal B."/>
            <person name="Rivero F."/>
            <person name="John U."/>
            <person name="Schleicher M."/>
            <person name="Eichinger L."/>
            <person name="Platzer M."/>
            <person name="Noegel A.A."/>
            <person name="Schaap P."/>
            <person name="Gloeckner G."/>
        </authorList>
    </citation>
    <scope>NUCLEOTIDE SEQUENCE [LARGE SCALE GENOMIC DNA]</scope>
    <source>
        <strain evidence="15">SH3</strain>
    </source>
</reference>
<dbReference type="Pfam" id="PF14551">
    <property type="entry name" value="MCM_N"/>
    <property type="match status" value="1"/>
</dbReference>
<dbReference type="PRINTS" id="PR01661">
    <property type="entry name" value="MCMPROTEIN5"/>
</dbReference>
<comment type="similarity">
    <text evidence="2 11">Belongs to the MCM family.</text>
</comment>
<accession>F4PS78</accession>
<comment type="function">
    <text evidence="12">Acts as component of the MCM2-7 complex (MCM complex) which is the replicative helicase essential for 'once per cell cycle' DNA replication initiation and elongation in eukaryotic cells. The active ATPase sites in the MCM2-7 ring are formed through the interaction surfaces of two neighboring subunits such that a critical structure of a conserved arginine finger motif is provided in trans relative to the ATP-binding site of the Walker A box of the adjacent subunit. The six ATPase active sites, however, are likely to contribute differentially to the complex helicase activity.</text>
</comment>
<dbReference type="InterPro" id="IPR041562">
    <property type="entry name" value="MCM_lid"/>
</dbReference>
<dbReference type="Pfam" id="PF17207">
    <property type="entry name" value="MCM_OB"/>
    <property type="match status" value="1"/>
</dbReference>
<keyword evidence="10 12" id="KW-0131">Cell cycle</keyword>
<dbReference type="GO" id="GO:0042555">
    <property type="term" value="C:MCM complex"/>
    <property type="evidence" value="ECO:0007669"/>
    <property type="project" value="UniProtKB-UniRule"/>
</dbReference>
<dbReference type="GO" id="GO:0003697">
    <property type="term" value="F:single-stranded DNA binding"/>
    <property type="evidence" value="ECO:0007669"/>
    <property type="project" value="TreeGrafter"/>
</dbReference>
<keyword evidence="4 11" id="KW-0547">Nucleotide-binding</keyword>
<feature type="domain" description="MCM C-terminal AAA(+) ATPase" evidence="13">
    <location>
        <begin position="322"/>
        <end position="528"/>
    </location>
</feature>
<dbReference type="PANTHER" id="PTHR11630:SF42">
    <property type="entry name" value="DNA REPLICATION LICENSING FACTOR MCM5"/>
    <property type="match status" value="1"/>
</dbReference>
<evidence type="ECO:0000313" key="15">
    <source>
        <dbReference type="Proteomes" id="UP000007797"/>
    </source>
</evidence>
<dbReference type="Gene3D" id="3.30.1640.10">
    <property type="entry name" value="mini-chromosome maintenance (MCM) complex, chain A, domain 1"/>
    <property type="match status" value="1"/>
</dbReference>
<dbReference type="GO" id="GO:0006270">
    <property type="term" value="P:DNA replication initiation"/>
    <property type="evidence" value="ECO:0007669"/>
    <property type="project" value="UniProtKB-UniRule"/>
</dbReference>
<dbReference type="RefSeq" id="XP_004359311.1">
    <property type="nucleotide sequence ID" value="XM_004359254.1"/>
</dbReference>
<dbReference type="EMBL" id="GL883010">
    <property type="protein sequence ID" value="EGG21461.1"/>
    <property type="molecule type" value="Genomic_DNA"/>
</dbReference>
<dbReference type="GO" id="GO:0016887">
    <property type="term" value="F:ATP hydrolysis activity"/>
    <property type="evidence" value="ECO:0007669"/>
    <property type="project" value="RHEA"/>
</dbReference>
<dbReference type="Gene3D" id="2.40.50.140">
    <property type="entry name" value="Nucleic acid-binding proteins"/>
    <property type="match status" value="1"/>
</dbReference>
<dbReference type="KEGG" id="dfa:DFA_01347"/>
<dbReference type="InterPro" id="IPR018525">
    <property type="entry name" value="MCM_CS"/>
</dbReference>
<keyword evidence="3 12" id="KW-0235">DNA replication</keyword>
<evidence type="ECO:0000256" key="4">
    <source>
        <dbReference type="ARBA" id="ARBA00022741"/>
    </source>
</evidence>
<dbReference type="SUPFAM" id="SSF52540">
    <property type="entry name" value="P-loop containing nucleoside triphosphate hydrolases"/>
    <property type="match status" value="1"/>
</dbReference>
<dbReference type="InterPro" id="IPR054125">
    <property type="entry name" value="MCM5_C"/>
</dbReference>
<dbReference type="GO" id="GO:0017116">
    <property type="term" value="F:single-stranded DNA helicase activity"/>
    <property type="evidence" value="ECO:0007669"/>
    <property type="project" value="TreeGrafter"/>
</dbReference>
<dbReference type="STRING" id="1054147.F4PS78"/>
<evidence type="ECO:0000256" key="11">
    <source>
        <dbReference type="RuleBase" id="RU004070"/>
    </source>
</evidence>
<evidence type="ECO:0000256" key="12">
    <source>
        <dbReference type="RuleBase" id="RU368063"/>
    </source>
</evidence>
<dbReference type="GO" id="GO:0000727">
    <property type="term" value="P:double-strand break repair via break-induced replication"/>
    <property type="evidence" value="ECO:0007669"/>
    <property type="project" value="TreeGrafter"/>
</dbReference>
<dbReference type="GO" id="GO:0043138">
    <property type="term" value="F:3'-5' DNA helicase activity"/>
    <property type="evidence" value="ECO:0007669"/>
    <property type="project" value="TreeGrafter"/>
</dbReference>
<keyword evidence="5 12" id="KW-0378">Hydrolase</keyword>
<dbReference type="Pfam" id="PF17855">
    <property type="entry name" value="MCM_lid"/>
    <property type="match status" value="1"/>
</dbReference>
<organism evidence="14 15">
    <name type="scientific">Cavenderia fasciculata</name>
    <name type="common">Slime mold</name>
    <name type="synonym">Dictyostelium fasciculatum</name>
    <dbReference type="NCBI Taxonomy" id="261658"/>
    <lineage>
        <taxon>Eukaryota</taxon>
        <taxon>Amoebozoa</taxon>
        <taxon>Evosea</taxon>
        <taxon>Eumycetozoa</taxon>
        <taxon>Dictyostelia</taxon>
        <taxon>Acytosteliales</taxon>
        <taxon>Cavenderiaceae</taxon>
        <taxon>Cavenderia</taxon>
    </lineage>
</organism>
<evidence type="ECO:0000256" key="3">
    <source>
        <dbReference type="ARBA" id="ARBA00022705"/>
    </source>
</evidence>
<dbReference type="SUPFAM" id="SSF50249">
    <property type="entry name" value="Nucleic acid-binding proteins"/>
    <property type="match status" value="1"/>
</dbReference>
<dbReference type="FunFam" id="3.40.50.300:FF:000929">
    <property type="entry name" value="DNA helicase"/>
    <property type="match status" value="1"/>
</dbReference>
<dbReference type="InterPro" id="IPR012340">
    <property type="entry name" value="NA-bd_OB-fold"/>
</dbReference>
<dbReference type="GO" id="GO:0003688">
    <property type="term" value="F:DNA replication origin binding"/>
    <property type="evidence" value="ECO:0007669"/>
    <property type="project" value="UniProtKB-UniRule"/>
</dbReference>
<protein>
    <recommendedName>
        <fullName evidence="12">DNA replication licensing factor MCM5</fullName>
        <ecNumber evidence="12">3.6.4.12</ecNumber>
    </recommendedName>
</protein>
<dbReference type="PROSITE" id="PS00847">
    <property type="entry name" value="MCM_1"/>
    <property type="match status" value="1"/>
</dbReference>
<keyword evidence="8 11" id="KW-0238">DNA-binding</keyword>
<sequence>MSGWDQGQVFVSGGGGHNNAKVLDGDTLHYKASFLRFIRGWKNQNNAFIYREQLIQHFELEKYYLEVNMDHLTQFDQDLASSLLSKPNEVVPTFEMAAKEAIKMMNFAKEDKDIPDIQVLFTSSADATAIRTLKAHQIAKIVKIPGIVISASRTQPRPLSITIKCRGCKHEKTIHISPGINTNPLPQGCDNPQQQLESKQCPNNPYDILPEKSKFVNQQLLKLQESPETIPTGEMPRHIQLSVDRFLVERVTPGTRITVVGVFGIYAGQGGRKKEMSGLATIRTPYIRVLGMLSNDQAGRSAHIFTPQEEDAFRKFATKSDLLEILSSSIAPSIYGHQDIKRAIACQLFGGSPKRLPDRMKLRGDINLLLLGDPGTAKSQLLKFVEKVAPIAVYTSGKGSSAAGLTASVIREPSTGEYYLEGGAMVVADGGIVCIDEFDKMDVNDRVAIHEAMEQQTISIAKAGITTILNSRTSVLAAANPVFGRYDDLKTAGENIDFQSTILSRFDLIFIVRDPKDSKRDMEIADKVLQNHMNAASTDANTELDLNFLKKYITFCRTRCSPRLSEDAVEALMNHYVSVRATVRENEMNGQPGAIPITIRQLEAIVRISESLAKMSLSNTASSRHVQEAIRLFTISTFDAITTNSAMGEQLTPQMVEDISKAETQIKRRIAIGSKVSLKKVVEELSSFGQLSTYSIRKAFDIMVKRDEMEYFYQGKIVHRKN</sequence>
<dbReference type="InterPro" id="IPR027417">
    <property type="entry name" value="P-loop_NTPase"/>
</dbReference>
<dbReference type="InterPro" id="IPR031327">
    <property type="entry name" value="MCM"/>
</dbReference>
<dbReference type="GO" id="GO:0005634">
    <property type="term" value="C:nucleus"/>
    <property type="evidence" value="ECO:0007669"/>
    <property type="project" value="UniProtKB-SubCell"/>
</dbReference>
<dbReference type="PROSITE" id="PS50051">
    <property type="entry name" value="MCM_2"/>
    <property type="match status" value="1"/>
</dbReference>
<evidence type="ECO:0000256" key="7">
    <source>
        <dbReference type="ARBA" id="ARBA00022840"/>
    </source>
</evidence>
<evidence type="ECO:0000256" key="2">
    <source>
        <dbReference type="ARBA" id="ARBA00008010"/>
    </source>
</evidence>
<dbReference type="InterPro" id="IPR033762">
    <property type="entry name" value="MCM_OB"/>
</dbReference>
<keyword evidence="6 12" id="KW-0347">Helicase</keyword>
<comment type="subcellular location">
    <subcellularLocation>
        <location evidence="1 12">Nucleus</location>
    </subcellularLocation>
</comment>
<proteinExistence type="inferred from homology"/>
<evidence type="ECO:0000256" key="5">
    <source>
        <dbReference type="ARBA" id="ARBA00022801"/>
    </source>
</evidence>
<dbReference type="GO" id="GO:0005524">
    <property type="term" value="F:ATP binding"/>
    <property type="evidence" value="ECO:0007669"/>
    <property type="project" value="UniProtKB-UniRule"/>
</dbReference>
<dbReference type="Gene3D" id="2.20.28.10">
    <property type="match status" value="1"/>
</dbReference>
<keyword evidence="15" id="KW-1185">Reference proteome</keyword>
<dbReference type="Gene3D" id="3.40.50.300">
    <property type="entry name" value="P-loop containing nucleotide triphosphate hydrolases"/>
    <property type="match status" value="1"/>
</dbReference>
<dbReference type="PANTHER" id="PTHR11630">
    <property type="entry name" value="DNA REPLICATION LICENSING FACTOR MCM FAMILY MEMBER"/>
    <property type="match status" value="1"/>
</dbReference>
<keyword evidence="7 11" id="KW-0067">ATP-binding</keyword>
<evidence type="ECO:0000256" key="8">
    <source>
        <dbReference type="ARBA" id="ARBA00023125"/>
    </source>
</evidence>
<evidence type="ECO:0000256" key="6">
    <source>
        <dbReference type="ARBA" id="ARBA00022806"/>
    </source>
</evidence>
<keyword evidence="9 12" id="KW-0539">Nucleus</keyword>
<dbReference type="AlphaFoldDB" id="F4PS78"/>
<evidence type="ECO:0000313" key="14">
    <source>
        <dbReference type="EMBL" id="EGG21461.1"/>
    </source>
</evidence>
<dbReference type="EC" id="3.6.4.12" evidence="12"/>
<dbReference type="PRINTS" id="PR01657">
    <property type="entry name" value="MCMFAMILY"/>
</dbReference>
<dbReference type="Proteomes" id="UP000007797">
    <property type="component" value="Unassembled WGS sequence"/>
</dbReference>
<dbReference type="InterPro" id="IPR027925">
    <property type="entry name" value="MCM_N"/>
</dbReference>
<dbReference type="InterPro" id="IPR001208">
    <property type="entry name" value="MCM_dom"/>
</dbReference>
<dbReference type="GeneID" id="14872788"/>
<comment type="catalytic activity">
    <reaction evidence="12">
        <text>ATP + H2O = ADP + phosphate + H(+)</text>
        <dbReference type="Rhea" id="RHEA:13065"/>
        <dbReference type="ChEBI" id="CHEBI:15377"/>
        <dbReference type="ChEBI" id="CHEBI:15378"/>
        <dbReference type="ChEBI" id="CHEBI:30616"/>
        <dbReference type="ChEBI" id="CHEBI:43474"/>
        <dbReference type="ChEBI" id="CHEBI:456216"/>
        <dbReference type="EC" id="3.6.4.12"/>
    </reaction>
</comment>
<evidence type="ECO:0000256" key="9">
    <source>
        <dbReference type="ARBA" id="ARBA00023242"/>
    </source>
</evidence>
<gene>
    <name evidence="14" type="primary">mcm5</name>
    <name evidence="14" type="ORF">DFA_01347</name>
</gene>
<dbReference type="InterPro" id="IPR008048">
    <property type="entry name" value="MCM5"/>
</dbReference>
<evidence type="ECO:0000256" key="10">
    <source>
        <dbReference type="ARBA" id="ARBA00023306"/>
    </source>
</evidence>
<evidence type="ECO:0000256" key="1">
    <source>
        <dbReference type="ARBA" id="ARBA00004123"/>
    </source>
</evidence>
<dbReference type="Pfam" id="PF00493">
    <property type="entry name" value="MCM"/>
    <property type="match status" value="1"/>
</dbReference>
<evidence type="ECO:0000259" key="13">
    <source>
        <dbReference type="PROSITE" id="PS50051"/>
    </source>
</evidence>
<dbReference type="CDD" id="cd17756">
    <property type="entry name" value="MCM5"/>
    <property type="match status" value="1"/>
</dbReference>
<dbReference type="Pfam" id="PF21933">
    <property type="entry name" value="MCM5_C"/>
    <property type="match status" value="1"/>
</dbReference>